<name>A0A7S0DSM6_9EUKA</name>
<evidence type="ECO:0000256" key="2">
    <source>
        <dbReference type="SAM" id="Phobius"/>
    </source>
</evidence>
<reference evidence="3" key="1">
    <citation type="submission" date="2021-01" db="EMBL/GenBank/DDBJ databases">
        <authorList>
            <person name="Corre E."/>
            <person name="Pelletier E."/>
            <person name="Niang G."/>
            <person name="Scheremetjew M."/>
            <person name="Finn R."/>
            <person name="Kale V."/>
            <person name="Holt S."/>
            <person name="Cochrane G."/>
            <person name="Meng A."/>
            <person name="Brown T."/>
            <person name="Cohen L."/>
        </authorList>
    </citation>
    <scope>NUCLEOTIDE SEQUENCE</scope>
    <source>
        <strain evidence="3">CCMP2058</strain>
    </source>
</reference>
<keyword evidence="2" id="KW-0812">Transmembrane</keyword>
<evidence type="ECO:0000313" key="3">
    <source>
        <dbReference type="EMBL" id="CAD8464201.1"/>
    </source>
</evidence>
<feature type="transmembrane region" description="Helical" evidence="2">
    <location>
        <begin position="12"/>
        <end position="32"/>
    </location>
</feature>
<feature type="compositionally biased region" description="Gly residues" evidence="1">
    <location>
        <begin position="90"/>
        <end position="103"/>
    </location>
</feature>
<dbReference type="AlphaFoldDB" id="A0A7S0DSM6"/>
<proteinExistence type="predicted"/>
<dbReference type="SUPFAM" id="SSF53448">
    <property type="entry name" value="Nucleotide-diphospho-sugar transferases"/>
    <property type="match status" value="1"/>
</dbReference>
<dbReference type="EMBL" id="HBEM01033935">
    <property type="protein sequence ID" value="CAD8464201.1"/>
    <property type="molecule type" value="Transcribed_RNA"/>
</dbReference>
<feature type="compositionally biased region" description="Polar residues" evidence="1">
    <location>
        <begin position="132"/>
        <end position="145"/>
    </location>
</feature>
<gene>
    <name evidence="3" type="ORF">LAMO00422_LOCUS23167</name>
</gene>
<organism evidence="3">
    <name type="scientific">Amorphochlora amoebiformis</name>
    <dbReference type="NCBI Taxonomy" id="1561963"/>
    <lineage>
        <taxon>Eukaryota</taxon>
        <taxon>Sar</taxon>
        <taxon>Rhizaria</taxon>
        <taxon>Cercozoa</taxon>
        <taxon>Chlorarachniophyceae</taxon>
        <taxon>Amorphochlora</taxon>
    </lineage>
</organism>
<keyword evidence="2" id="KW-0472">Membrane</keyword>
<feature type="compositionally biased region" description="Polar residues" evidence="1">
    <location>
        <begin position="104"/>
        <end position="119"/>
    </location>
</feature>
<feature type="region of interest" description="Disordered" evidence="1">
    <location>
        <begin position="83"/>
        <end position="160"/>
    </location>
</feature>
<accession>A0A7S0DSM6</accession>
<sequence>MNEAQTASSAHLPRACLGMTLITLVAAVILLMDLSTLGVSQNTSRHVLTGNETTNRPPESVLILTEGIDFLPEKGRVIDIRNITATPSNPGGGKSLHGEGSGTSGVNSPTPNITATQSNPGGGGEGSGASSVNFLTPNITATSSNPGGGGKGSAASGVNFPRATQEPSFYRCTIPNPELFAQGSTREALSFPKAPAESDSLPMVTITTAHRGERHLERNIWLNVRYQSYPPSRLELVIVESSDQPSKYLTLLSERKEPPFVRYHHAPPPRIRNKDMWVGNARNLMNEMANGTHIVSMDNDDIYPPNYVLFMIHHLTTNLAGKDEPPILVVQLKNRKLTVLPTSTFSITALQGSAMIGGHHIAYEKSSKCRFLPLSSSEEQGWFKCAKRMSRLKRVDPLPSTAMIKVDNPISITNQLFYMNRAIFTLLNPADWINFLHGTFLIYENIHSSLRPSCISPDPMYPTLPPHHINSSVYQLEKVVSLIDFSRENISTEEALARAEARPVGSSSGSSLEKQGLLADKGSIWNDVIKSKHAPCSNFSRIPGQKLKEELITRSIHVAKMNGSEADIGEKLCCEACSGHKRCSVYQYEVYTGNCVMADRTVDPPYKGKSRADLWGLRLTYLVSGALLSTVTGVRDEDCGRCARKIKL</sequence>
<dbReference type="Gene3D" id="3.90.550.10">
    <property type="entry name" value="Spore Coat Polysaccharide Biosynthesis Protein SpsA, Chain A"/>
    <property type="match status" value="1"/>
</dbReference>
<evidence type="ECO:0008006" key="4">
    <source>
        <dbReference type="Google" id="ProtNLM"/>
    </source>
</evidence>
<dbReference type="InterPro" id="IPR029044">
    <property type="entry name" value="Nucleotide-diphossugar_trans"/>
</dbReference>
<keyword evidence="2" id="KW-1133">Transmembrane helix</keyword>
<protein>
    <recommendedName>
        <fullName evidence="4">Apple domain-containing protein</fullName>
    </recommendedName>
</protein>
<evidence type="ECO:0000256" key="1">
    <source>
        <dbReference type="SAM" id="MobiDB-lite"/>
    </source>
</evidence>
<dbReference type="CDD" id="cd00761">
    <property type="entry name" value="Glyco_tranf_GTA_type"/>
    <property type="match status" value="1"/>
</dbReference>